<evidence type="ECO:0000313" key="8">
    <source>
        <dbReference type="Proteomes" id="UP000824156"/>
    </source>
</evidence>
<dbReference type="InterPro" id="IPR013766">
    <property type="entry name" value="Thioredoxin_domain"/>
</dbReference>
<evidence type="ECO:0000256" key="2">
    <source>
        <dbReference type="ARBA" id="ARBA00022748"/>
    </source>
</evidence>
<reference evidence="7" key="1">
    <citation type="journal article" date="2021" name="PeerJ">
        <title>Extensive microbial diversity within the chicken gut microbiome revealed by metagenomics and culture.</title>
        <authorList>
            <person name="Gilroy R."/>
            <person name="Ravi A."/>
            <person name="Getino M."/>
            <person name="Pursley I."/>
            <person name="Horton D.L."/>
            <person name="Alikhan N.F."/>
            <person name="Baker D."/>
            <person name="Gharbi K."/>
            <person name="Hall N."/>
            <person name="Watson M."/>
            <person name="Adriaenssens E.M."/>
            <person name="Foster-Nyarko E."/>
            <person name="Jarju S."/>
            <person name="Secka A."/>
            <person name="Antonio M."/>
            <person name="Oren A."/>
            <person name="Chaudhuri R.R."/>
            <person name="La Ragione R."/>
            <person name="Hildebrand F."/>
            <person name="Pallen M.J."/>
        </authorList>
    </citation>
    <scope>NUCLEOTIDE SEQUENCE</scope>
    <source>
        <strain evidence="7">1719</strain>
    </source>
</reference>
<sequence length="401" mass="46432">MRKIVYYLTFAALIVAQGVNAQQSKTITVKGKVKFPPNQEHQEKFPFVLKDKGGADAEVLQKINLKEDGTYEIKIPIEKPRLYSLDVFGWDRITFWGGSDDLKINFRGEDTAKIKIKNPPYVFIESEGKENQLINMLNWENYQNYQNVIAIGKLQYQAMQNKDSVMNAKLMEMMNEQYANMSVRIKRYVETFKNDPQVVYALRMVSPKRDQDFIMEHVDPLIEKYPWLAEAKEIKENVNKELAAAKKSDIGSKFIDIKQETPEGEELSLYDVLKGKKYVLVDYWASWCGPCRSENPKIVEVYNKYKDQGFDVYAVSLDDKKERWLQAIEADKLPWHQVSDLKGWKNEASQYYNITAIPSNFLIDEEGKIVAKNLRGDALEKELDKLYSGKKTGGMMMMSPM</sequence>
<dbReference type="InterPro" id="IPR050553">
    <property type="entry name" value="Thioredoxin_ResA/DsbE_sf"/>
</dbReference>
<dbReference type="GO" id="GO:0017004">
    <property type="term" value="P:cytochrome complex assembly"/>
    <property type="evidence" value="ECO:0007669"/>
    <property type="project" value="UniProtKB-KW"/>
</dbReference>
<keyword evidence="5" id="KW-0732">Signal</keyword>
<dbReference type="GO" id="GO:0016491">
    <property type="term" value="F:oxidoreductase activity"/>
    <property type="evidence" value="ECO:0007669"/>
    <property type="project" value="InterPro"/>
</dbReference>
<dbReference type="InterPro" id="IPR000866">
    <property type="entry name" value="AhpC/TSA"/>
</dbReference>
<evidence type="ECO:0000256" key="1">
    <source>
        <dbReference type="ARBA" id="ARBA00004196"/>
    </source>
</evidence>
<evidence type="ECO:0000256" key="3">
    <source>
        <dbReference type="ARBA" id="ARBA00023157"/>
    </source>
</evidence>
<protein>
    <submittedName>
        <fullName evidence="7">TlpA family protein disulfide reductase</fullName>
    </submittedName>
</protein>
<feature type="domain" description="Thioredoxin" evidence="6">
    <location>
        <begin position="248"/>
        <end position="392"/>
    </location>
</feature>
<dbReference type="PANTHER" id="PTHR42852">
    <property type="entry name" value="THIOL:DISULFIDE INTERCHANGE PROTEIN DSBE"/>
    <property type="match status" value="1"/>
</dbReference>
<dbReference type="EMBL" id="DXEZ01000261">
    <property type="protein sequence ID" value="HIX55240.1"/>
    <property type="molecule type" value="Genomic_DNA"/>
</dbReference>
<dbReference type="Proteomes" id="UP000824156">
    <property type="component" value="Unassembled WGS sequence"/>
</dbReference>
<reference evidence="7" key="2">
    <citation type="submission" date="2021-04" db="EMBL/GenBank/DDBJ databases">
        <authorList>
            <person name="Gilroy R."/>
        </authorList>
    </citation>
    <scope>NUCLEOTIDE SEQUENCE</scope>
    <source>
        <strain evidence="7">1719</strain>
    </source>
</reference>
<dbReference type="PROSITE" id="PS51352">
    <property type="entry name" value="THIOREDOXIN_2"/>
    <property type="match status" value="1"/>
</dbReference>
<name>A0A9D2AZ65_9SPHI</name>
<gene>
    <name evidence="7" type="ORF">H9853_09440</name>
</gene>
<evidence type="ECO:0000256" key="5">
    <source>
        <dbReference type="SAM" id="SignalP"/>
    </source>
</evidence>
<dbReference type="GO" id="GO:0030313">
    <property type="term" value="C:cell envelope"/>
    <property type="evidence" value="ECO:0007669"/>
    <property type="project" value="UniProtKB-SubCell"/>
</dbReference>
<dbReference type="Gene3D" id="3.40.30.10">
    <property type="entry name" value="Glutaredoxin"/>
    <property type="match status" value="1"/>
</dbReference>
<dbReference type="InterPro" id="IPR017937">
    <property type="entry name" value="Thioredoxin_CS"/>
</dbReference>
<dbReference type="InterPro" id="IPR036249">
    <property type="entry name" value="Thioredoxin-like_sf"/>
</dbReference>
<proteinExistence type="predicted"/>
<keyword evidence="4" id="KW-0676">Redox-active center</keyword>
<dbReference type="GO" id="GO:0016209">
    <property type="term" value="F:antioxidant activity"/>
    <property type="evidence" value="ECO:0007669"/>
    <property type="project" value="InterPro"/>
</dbReference>
<feature type="signal peptide" evidence="5">
    <location>
        <begin position="1"/>
        <end position="21"/>
    </location>
</feature>
<evidence type="ECO:0000313" key="7">
    <source>
        <dbReference type="EMBL" id="HIX55240.1"/>
    </source>
</evidence>
<accession>A0A9D2AZ65</accession>
<dbReference type="CDD" id="cd02966">
    <property type="entry name" value="TlpA_like_family"/>
    <property type="match status" value="1"/>
</dbReference>
<organism evidence="7 8">
    <name type="scientific">Candidatus Sphingobacterium stercoripullorum</name>
    <dbReference type="NCBI Taxonomy" id="2838759"/>
    <lineage>
        <taxon>Bacteria</taxon>
        <taxon>Pseudomonadati</taxon>
        <taxon>Bacteroidota</taxon>
        <taxon>Sphingobacteriia</taxon>
        <taxon>Sphingobacteriales</taxon>
        <taxon>Sphingobacteriaceae</taxon>
        <taxon>Sphingobacterium</taxon>
    </lineage>
</organism>
<keyword evidence="2" id="KW-0201">Cytochrome c-type biogenesis</keyword>
<feature type="chain" id="PRO_5039565101" evidence="5">
    <location>
        <begin position="22"/>
        <end position="401"/>
    </location>
</feature>
<comment type="subcellular location">
    <subcellularLocation>
        <location evidence="1">Cell envelope</location>
    </subcellularLocation>
</comment>
<dbReference type="Pfam" id="PF00578">
    <property type="entry name" value="AhpC-TSA"/>
    <property type="match status" value="1"/>
</dbReference>
<dbReference type="AlphaFoldDB" id="A0A9D2AZ65"/>
<dbReference type="PANTHER" id="PTHR42852:SF6">
    <property type="entry name" value="THIOL:DISULFIDE INTERCHANGE PROTEIN DSBE"/>
    <property type="match status" value="1"/>
</dbReference>
<keyword evidence="3" id="KW-1015">Disulfide bond</keyword>
<evidence type="ECO:0000256" key="4">
    <source>
        <dbReference type="ARBA" id="ARBA00023284"/>
    </source>
</evidence>
<comment type="caution">
    <text evidence="7">The sequence shown here is derived from an EMBL/GenBank/DDBJ whole genome shotgun (WGS) entry which is preliminary data.</text>
</comment>
<evidence type="ECO:0000259" key="6">
    <source>
        <dbReference type="PROSITE" id="PS51352"/>
    </source>
</evidence>
<dbReference type="SUPFAM" id="SSF52833">
    <property type="entry name" value="Thioredoxin-like"/>
    <property type="match status" value="1"/>
</dbReference>
<dbReference type="PROSITE" id="PS00194">
    <property type="entry name" value="THIOREDOXIN_1"/>
    <property type="match status" value="1"/>
</dbReference>